<proteinExistence type="predicted"/>
<organism evidence="1 2">
    <name type="scientific">Cenococcum geophilum 1.58</name>
    <dbReference type="NCBI Taxonomy" id="794803"/>
    <lineage>
        <taxon>Eukaryota</taxon>
        <taxon>Fungi</taxon>
        <taxon>Dikarya</taxon>
        <taxon>Ascomycota</taxon>
        <taxon>Pezizomycotina</taxon>
        <taxon>Dothideomycetes</taxon>
        <taxon>Pleosporomycetidae</taxon>
        <taxon>Gloniales</taxon>
        <taxon>Gloniaceae</taxon>
        <taxon>Cenococcum</taxon>
    </lineage>
</organism>
<gene>
    <name evidence="1" type="ORF">K441DRAFT_742314</name>
</gene>
<name>A0ACC8EM90_9PEZI</name>
<feature type="non-terminal residue" evidence="1">
    <location>
        <position position="1"/>
    </location>
</feature>
<reference evidence="1 2" key="1">
    <citation type="journal article" date="2016" name="Nat. Commun.">
        <title>Ectomycorrhizal ecology is imprinted in the genome of the dominant symbiotic fungus Cenococcum geophilum.</title>
        <authorList>
            <consortium name="DOE Joint Genome Institute"/>
            <person name="Peter M."/>
            <person name="Kohler A."/>
            <person name="Ohm R.A."/>
            <person name="Kuo A."/>
            <person name="Krutzmann J."/>
            <person name="Morin E."/>
            <person name="Arend M."/>
            <person name="Barry K.W."/>
            <person name="Binder M."/>
            <person name="Choi C."/>
            <person name="Clum A."/>
            <person name="Copeland A."/>
            <person name="Grisel N."/>
            <person name="Haridas S."/>
            <person name="Kipfer T."/>
            <person name="LaButti K."/>
            <person name="Lindquist E."/>
            <person name="Lipzen A."/>
            <person name="Maire R."/>
            <person name="Meier B."/>
            <person name="Mihaltcheva S."/>
            <person name="Molinier V."/>
            <person name="Murat C."/>
            <person name="Poggeler S."/>
            <person name="Quandt C.A."/>
            <person name="Sperisen C."/>
            <person name="Tritt A."/>
            <person name="Tisserant E."/>
            <person name="Crous P.W."/>
            <person name="Henrissat B."/>
            <person name="Nehls U."/>
            <person name="Egli S."/>
            <person name="Spatafora J.W."/>
            <person name="Grigoriev I.V."/>
            <person name="Martin F.M."/>
        </authorList>
    </citation>
    <scope>NUCLEOTIDE SEQUENCE [LARGE SCALE GENOMIC DNA]</scope>
    <source>
        <strain evidence="1 2">1.58</strain>
    </source>
</reference>
<accession>A0ACC8EM90</accession>
<dbReference type="EMBL" id="KV748261">
    <property type="protein sequence ID" value="OCK87398.1"/>
    <property type="molecule type" value="Genomic_DNA"/>
</dbReference>
<dbReference type="Proteomes" id="UP000250078">
    <property type="component" value="Unassembled WGS sequence"/>
</dbReference>
<evidence type="ECO:0000313" key="1">
    <source>
        <dbReference type="EMBL" id="OCK87398.1"/>
    </source>
</evidence>
<keyword evidence="2" id="KW-1185">Reference proteome</keyword>
<evidence type="ECO:0000313" key="2">
    <source>
        <dbReference type="Proteomes" id="UP000250078"/>
    </source>
</evidence>
<protein>
    <submittedName>
        <fullName evidence="1">Uncharacterized protein</fullName>
    </submittedName>
</protein>
<sequence>DPDLLEHLTKRRVSPGFLCEIDQFLGAHPELLEYAPAFVEEFNSASPLRAYKHFLKGYTKPARYIRGVIPDGAVTFTADFRPPELTKAYDGGLTEFFDGYECRYDILERIDRDVHDACEELRAGMLIPHRRRRLVLYAVFGNPVDAFKYYEYNYQTEWLAHRYLPEHVVLSKIPKPEDYTEPEPIVLGSGNDRKSDGQRDHNSTRLRMARAKNQGVDVIEVLLVDFVSHLVRKVSNAS</sequence>